<keyword evidence="2" id="KW-1185">Reference proteome</keyword>
<gene>
    <name evidence="1" type="ORF">L2A60_17585</name>
</gene>
<dbReference type="Gene3D" id="3.10.129.10">
    <property type="entry name" value="Hotdog Thioesterase"/>
    <property type="match status" value="1"/>
</dbReference>
<evidence type="ECO:0000313" key="1">
    <source>
        <dbReference type="EMBL" id="MCF3948484.1"/>
    </source>
</evidence>
<evidence type="ECO:0000313" key="2">
    <source>
        <dbReference type="Proteomes" id="UP001521209"/>
    </source>
</evidence>
<proteinExistence type="predicted"/>
<dbReference type="SUPFAM" id="SSF54637">
    <property type="entry name" value="Thioesterase/thiol ester dehydrase-isomerase"/>
    <property type="match status" value="1"/>
</dbReference>
<dbReference type="Pfam" id="PF14539">
    <property type="entry name" value="DUF4442"/>
    <property type="match status" value="1"/>
</dbReference>
<organism evidence="1 2">
    <name type="scientific">Acidiphilium iwatense</name>
    <dbReference type="NCBI Taxonomy" id="768198"/>
    <lineage>
        <taxon>Bacteria</taxon>
        <taxon>Pseudomonadati</taxon>
        <taxon>Pseudomonadota</taxon>
        <taxon>Alphaproteobacteria</taxon>
        <taxon>Acetobacterales</taxon>
        <taxon>Acidocellaceae</taxon>
        <taxon>Acidiphilium</taxon>
    </lineage>
</organism>
<accession>A0ABS9E0D4</accession>
<name>A0ABS9E0D4_9PROT</name>
<dbReference type="Proteomes" id="UP001521209">
    <property type="component" value="Unassembled WGS sequence"/>
</dbReference>
<dbReference type="RefSeq" id="WP_235705766.1">
    <property type="nucleotide sequence ID" value="NZ_JAKGBZ010000055.1"/>
</dbReference>
<protein>
    <submittedName>
        <fullName evidence="1">DUF4442 domain-containing protein</fullName>
    </submittedName>
</protein>
<dbReference type="InterPro" id="IPR027961">
    <property type="entry name" value="DUF4442"/>
</dbReference>
<dbReference type="EMBL" id="JAKGBZ010000055">
    <property type="protein sequence ID" value="MCF3948484.1"/>
    <property type="molecule type" value="Genomic_DNA"/>
</dbReference>
<sequence length="160" mass="18242">MVVAPKRKVTPRLMRLGMNLYPPYLFSGIRIDEISPDWRHCRARITPRWFNRNAVGTIFGGTLFALTDGPWALMLMHLLGSDYFIWDNAASIDFIAPGRGRVRTEFYISPEAEAAIRAEAATGDKVQPWFDNDIHDDSGVLVARARRQLYVRLKPRARPA</sequence>
<dbReference type="InterPro" id="IPR029069">
    <property type="entry name" value="HotDog_dom_sf"/>
</dbReference>
<comment type="caution">
    <text evidence="1">The sequence shown here is derived from an EMBL/GenBank/DDBJ whole genome shotgun (WGS) entry which is preliminary data.</text>
</comment>
<reference evidence="1 2" key="1">
    <citation type="submission" date="2022-01" db="EMBL/GenBank/DDBJ databases">
        <authorList>
            <person name="Won M."/>
            <person name="Kim S.-J."/>
            <person name="Kwon S.-W."/>
        </authorList>
    </citation>
    <scope>NUCLEOTIDE SEQUENCE [LARGE SCALE GENOMIC DNA]</scope>
    <source>
        <strain evidence="1 2">KCTC 23505</strain>
    </source>
</reference>